<comment type="caution">
    <text evidence="27">The sequence shown here is derived from an EMBL/GenBank/DDBJ whole genome shotgun (WGS) entry which is preliminary data.</text>
</comment>
<evidence type="ECO:0000256" key="7">
    <source>
        <dbReference type="ARBA" id="ARBA00046147"/>
    </source>
</evidence>
<evidence type="ECO:0000256" key="21">
    <source>
        <dbReference type="ARBA" id="ARBA00048827"/>
    </source>
</evidence>
<dbReference type="Pfam" id="PF01546">
    <property type="entry name" value="Peptidase_M20"/>
    <property type="match status" value="1"/>
</dbReference>
<evidence type="ECO:0000256" key="10">
    <source>
        <dbReference type="ARBA" id="ARBA00047723"/>
    </source>
</evidence>
<name>A0A8S2E838_9BILA</name>
<dbReference type="InterPro" id="IPR002933">
    <property type="entry name" value="Peptidase_M20"/>
</dbReference>
<organism evidence="27 29">
    <name type="scientific">Didymodactylos carnosus</name>
    <dbReference type="NCBI Taxonomy" id="1234261"/>
    <lineage>
        <taxon>Eukaryota</taxon>
        <taxon>Metazoa</taxon>
        <taxon>Spiralia</taxon>
        <taxon>Gnathifera</taxon>
        <taxon>Rotifera</taxon>
        <taxon>Eurotatoria</taxon>
        <taxon>Bdelloidea</taxon>
        <taxon>Philodinida</taxon>
        <taxon>Philodinidae</taxon>
        <taxon>Didymodactylos</taxon>
    </lineage>
</organism>
<evidence type="ECO:0000313" key="29">
    <source>
        <dbReference type="Proteomes" id="UP000677228"/>
    </source>
</evidence>
<keyword evidence="26" id="KW-0812">Transmembrane</keyword>
<comment type="catalytic activity">
    <reaction evidence="24">
        <text>N-(5Z,8Z,11Z,14Z-eicosatetraenoyl)-L-serine + H2O = (5Z,8Z,11Z,14Z)-eicosatetraenoate + L-serine</text>
        <dbReference type="Rhea" id="RHEA:64116"/>
        <dbReference type="ChEBI" id="CHEBI:15377"/>
        <dbReference type="ChEBI" id="CHEBI:32395"/>
        <dbReference type="ChEBI" id="CHEBI:33384"/>
        <dbReference type="ChEBI" id="CHEBI:149697"/>
    </reaction>
    <physiologicalReaction direction="left-to-right" evidence="24">
        <dbReference type="Rhea" id="RHEA:64117"/>
    </physiologicalReaction>
    <physiologicalReaction direction="right-to-left" evidence="24">
        <dbReference type="Rhea" id="RHEA:64118"/>
    </physiologicalReaction>
</comment>
<comment type="catalytic activity">
    <reaction evidence="25">
        <text>N-(9Z-octadecenoyl)-L-lysine + H2O = L-lysine + (9Z)-octadecenoate</text>
        <dbReference type="Rhea" id="RHEA:64192"/>
        <dbReference type="ChEBI" id="CHEBI:15377"/>
        <dbReference type="ChEBI" id="CHEBI:30823"/>
        <dbReference type="ChEBI" id="CHEBI:32551"/>
        <dbReference type="ChEBI" id="CHEBI:149731"/>
    </reaction>
    <physiologicalReaction direction="left-to-right" evidence="25">
        <dbReference type="Rhea" id="RHEA:64193"/>
    </physiologicalReaction>
</comment>
<comment type="catalytic activity">
    <reaction evidence="13">
        <text>N-hexadecanoyl-L-phenylalanine + H2O = hexadecanoate + L-phenylalanine</text>
        <dbReference type="Rhea" id="RHEA:64124"/>
        <dbReference type="ChEBI" id="CHEBI:7896"/>
        <dbReference type="ChEBI" id="CHEBI:15377"/>
        <dbReference type="ChEBI" id="CHEBI:58095"/>
        <dbReference type="ChEBI" id="CHEBI:149699"/>
    </reaction>
    <physiologicalReaction direction="left-to-right" evidence="13">
        <dbReference type="Rhea" id="RHEA:64125"/>
    </physiologicalReaction>
</comment>
<keyword evidence="3" id="KW-0645">Protease</keyword>
<dbReference type="PANTHER" id="PTHR45962">
    <property type="entry name" value="N-FATTY-ACYL-AMINO ACID SYNTHASE/HYDROLASE PM20D1"/>
    <property type="match status" value="1"/>
</dbReference>
<evidence type="ECO:0000256" key="6">
    <source>
        <dbReference type="ARBA" id="ARBA00022833"/>
    </source>
</evidence>
<dbReference type="Proteomes" id="UP000682733">
    <property type="component" value="Unassembled WGS sequence"/>
</dbReference>
<comment type="catalytic activity">
    <reaction evidence="22">
        <text>an N-acyl-aromatic L-alpha-amino acid + H2O = an aromatic L-alpha-amino acid + a carboxylate</text>
        <dbReference type="Rhea" id="RHEA:54184"/>
        <dbReference type="ChEBI" id="CHEBI:15377"/>
        <dbReference type="ChEBI" id="CHEBI:29067"/>
        <dbReference type="ChEBI" id="CHEBI:84824"/>
        <dbReference type="ChEBI" id="CHEBI:138093"/>
        <dbReference type="EC" id="3.5.1.114"/>
    </reaction>
    <physiologicalReaction direction="left-to-right" evidence="22">
        <dbReference type="Rhea" id="RHEA:54185"/>
    </physiologicalReaction>
    <physiologicalReaction direction="right-to-left" evidence="22">
        <dbReference type="Rhea" id="RHEA:54186"/>
    </physiologicalReaction>
</comment>
<evidence type="ECO:0000256" key="18">
    <source>
        <dbReference type="ARBA" id="ARBA00048597"/>
    </source>
</evidence>
<sequence length="402" mass="44888">MISIKQVFYVSGLCLLLILLYRTFIVFSPDKDLFEKCSTSHDHSLSLNNERLNALQTILKYKTVSINIRNQNYDALQQCRSYIKQRYSNILENKFVEINDIATYSILYTIKGTETRLKPYLLSAHIDVVPANIDKTNGEQWKHAPFDAVIDGEFIYGRGTLDDKTTVFGVMEAVQEYIRINGQPRRTFYVALTHDEEIGTDGANGIANYLSKVNFGNGDFAYVLDEGAVIVSNSVPTVQFPIGIIAIGEKGYLDVEYRVDTAGGHSSMPSAPTSIGILSNAMAKLEAHLYQSQFGRGPGLNLLNGITPYTSWYIRFVLANLWLFGSLVEKVFSKKPALNALQRTTIAVTLISGGVKENTLPPSAQSNVNHRIHPADSCQKIFEQNKRIINDERVKGKIKSCV</sequence>
<dbReference type="EMBL" id="CAJOBA010033699">
    <property type="protein sequence ID" value="CAF3969097.1"/>
    <property type="molecule type" value="Genomic_DNA"/>
</dbReference>
<evidence type="ECO:0000313" key="28">
    <source>
        <dbReference type="EMBL" id="CAF3969097.1"/>
    </source>
</evidence>
<comment type="catalytic activity">
    <reaction evidence="23">
        <text>L-phenylalanine + (9Z)-octadecenoate = N-(9Z-octadecenoyl)-L-phenylalanine + H2O</text>
        <dbReference type="Rhea" id="RHEA:51300"/>
        <dbReference type="ChEBI" id="CHEBI:15377"/>
        <dbReference type="ChEBI" id="CHEBI:30823"/>
        <dbReference type="ChEBI" id="CHEBI:58095"/>
        <dbReference type="ChEBI" id="CHEBI:134020"/>
    </reaction>
    <physiologicalReaction direction="left-to-right" evidence="23">
        <dbReference type="Rhea" id="RHEA:51301"/>
    </physiologicalReaction>
    <physiologicalReaction direction="right-to-left" evidence="23">
        <dbReference type="Rhea" id="RHEA:51302"/>
    </physiologicalReaction>
</comment>
<comment type="catalytic activity">
    <reaction evidence="21">
        <text>N-(9Z-octadecenoyl)-L-leucine + H2O = L-leucine + (9Z)-octadecenoate</text>
        <dbReference type="Rhea" id="RHEA:51360"/>
        <dbReference type="ChEBI" id="CHEBI:15377"/>
        <dbReference type="ChEBI" id="CHEBI:30823"/>
        <dbReference type="ChEBI" id="CHEBI:57427"/>
        <dbReference type="ChEBI" id="CHEBI:134035"/>
    </reaction>
    <physiologicalReaction direction="left-to-right" evidence="21">
        <dbReference type="Rhea" id="RHEA:51361"/>
    </physiologicalReaction>
    <physiologicalReaction direction="right-to-left" evidence="21">
        <dbReference type="Rhea" id="RHEA:51362"/>
    </physiologicalReaction>
</comment>
<proteinExistence type="inferred from homology"/>
<evidence type="ECO:0000256" key="26">
    <source>
        <dbReference type="SAM" id="Phobius"/>
    </source>
</evidence>
<keyword evidence="26" id="KW-0472">Membrane</keyword>
<dbReference type="EMBL" id="CAJNOK010012178">
    <property type="protein sequence ID" value="CAF1157610.1"/>
    <property type="molecule type" value="Genomic_DNA"/>
</dbReference>
<comment type="catalytic activity">
    <reaction evidence="19">
        <text>N-(9Z-octadecenoyl)-L-glutamine + H2O = L-glutamine + (9Z)-octadecenoate</text>
        <dbReference type="Rhea" id="RHEA:51356"/>
        <dbReference type="ChEBI" id="CHEBI:15377"/>
        <dbReference type="ChEBI" id="CHEBI:30823"/>
        <dbReference type="ChEBI" id="CHEBI:58359"/>
        <dbReference type="ChEBI" id="CHEBI:134033"/>
    </reaction>
    <physiologicalReaction direction="left-to-right" evidence="19">
        <dbReference type="Rhea" id="RHEA:51357"/>
    </physiologicalReaction>
</comment>
<evidence type="ECO:0000256" key="11">
    <source>
        <dbReference type="ARBA" id="ARBA00047866"/>
    </source>
</evidence>
<evidence type="ECO:0000256" key="24">
    <source>
        <dbReference type="ARBA" id="ARBA00049100"/>
    </source>
</evidence>
<dbReference type="PANTHER" id="PTHR45962:SF1">
    <property type="entry name" value="N-FATTY-ACYL-AMINO ACID SYNTHASE_HYDROLASE PM20D1"/>
    <property type="match status" value="1"/>
</dbReference>
<comment type="catalytic activity">
    <reaction evidence="9">
        <text>N-(4Z,7Z,10Z,13Z,16Z,19Z-docosahexaenoyl)-L-phenylalanine + H2O = (4Z,7Z,10Z,13Z,16Z,19Z)-docosahexaenoate + L-phenylalanine</text>
        <dbReference type="Rhea" id="RHEA:64132"/>
        <dbReference type="ChEBI" id="CHEBI:15377"/>
        <dbReference type="ChEBI" id="CHEBI:58095"/>
        <dbReference type="ChEBI" id="CHEBI:77016"/>
        <dbReference type="ChEBI" id="CHEBI:149701"/>
    </reaction>
    <physiologicalReaction direction="left-to-right" evidence="9">
        <dbReference type="Rhea" id="RHEA:64133"/>
    </physiologicalReaction>
</comment>
<evidence type="ECO:0000256" key="13">
    <source>
        <dbReference type="ARBA" id="ARBA00047879"/>
    </source>
</evidence>
<evidence type="ECO:0000256" key="5">
    <source>
        <dbReference type="ARBA" id="ARBA00022801"/>
    </source>
</evidence>
<dbReference type="GO" id="GO:0046872">
    <property type="term" value="F:metal ion binding"/>
    <property type="evidence" value="ECO:0007669"/>
    <property type="project" value="UniProtKB-KW"/>
</dbReference>
<comment type="catalytic activity">
    <reaction evidence="10">
        <text>N-octadecanoyl-L-phenylalanine + H2O = octadecanoate + L-phenylalanine</text>
        <dbReference type="Rhea" id="RHEA:64128"/>
        <dbReference type="ChEBI" id="CHEBI:15377"/>
        <dbReference type="ChEBI" id="CHEBI:25629"/>
        <dbReference type="ChEBI" id="CHEBI:58095"/>
        <dbReference type="ChEBI" id="CHEBI:149700"/>
    </reaction>
    <physiologicalReaction direction="left-to-right" evidence="10">
        <dbReference type="Rhea" id="RHEA:64129"/>
    </physiologicalReaction>
</comment>
<comment type="function">
    <text evidence="7">Secreted enzyme that regulates the endogenous N-fatty acyl amino acid (NAAs) tissue and circulating levels by functioning as a bidirectional NAA synthase/hydrolase. It condenses free fatty acids and free amino acids to generate NAAs and bidirectionally catalyzes the reverse hydrolysis reaction. Some of these NAAs stimulate oxidative metabolism via mitochondrial uncoupling, increasing energy expenditure in a UPC1-independent manner. Thereby, this secreted protein may indirectly regulate whole body energy expenditure. PM20D1 circulates in tight association with both low- and high-density (LDL and HDL,respectively) lipoprotein particles.</text>
</comment>
<protein>
    <recommendedName>
        <fullName evidence="30">Peptidase M20 dimerisation domain-containing protein</fullName>
    </recommendedName>
</protein>
<comment type="catalytic activity">
    <reaction evidence="14">
        <text>N-(9Z-octadecenoyl)-L-methionine + H2O = (9Z)-octadecenoate + L-methionine</text>
        <dbReference type="Rhea" id="RHEA:64144"/>
        <dbReference type="ChEBI" id="CHEBI:15377"/>
        <dbReference type="ChEBI" id="CHEBI:30823"/>
        <dbReference type="ChEBI" id="CHEBI:57844"/>
        <dbReference type="ChEBI" id="CHEBI:149732"/>
    </reaction>
    <physiologicalReaction direction="left-to-right" evidence="14">
        <dbReference type="Rhea" id="RHEA:64145"/>
    </physiologicalReaction>
</comment>
<evidence type="ECO:0000256" key="1">
    <source>
        <dbReference type="ARBA" id="ARBA00004872"/>
    </source>
</evidence>
<keyword evidence="4" id="KW-0479">Metal-binding</keyword>
<evidence type="ECO:0000256" key="23">
    <source>
        <dbReference type="ARBA" id="ARBA00048879"/>
    </source>
</evidence>
<dbReference type="InterPro" id="IPR047177">
    <property type="entry name" value="Pept_M20A"/>
</dbReference>
<evidence type="ECO:0008006" key="30">
    <source>
        <dbReference type="Google" id="ProtNLM"/>
    </source>
</evidence>
<dbReference type="GO" id="GO:0008233">
    <property type="term" value="F:peptidase activity"/>
    <property type="evidence" value="ECO:0007669"/>
    <property type="project" value="UniProtKB-KW"/>
</dbReference>
<evidence type="ECO:0000256" key="20">
    <source>
        <dbReference type="ARBA" id="ARBA00048822"/>
    </source>
</evidence>
<dbReference type="AlphaFoldDB" id="A0A8S2E838"/>
<dbReference type="GO" id="GO:0043604">
    <property type="term" value="P:amide biosynthetic process"/>
    <property type="evidence" value="ECO:0007669"/>
    <property type="project" value="TreeGrafter"/>
</dbReference>
<dbReference type="InterPro" id="IPR036264">
    <property type="entry name" value="Bact_exopeptidase_dim_dom"/>
</dbReference>
<comment type="catalytic activity">
    <reaction evidence="17">
        <text>an N-acyl-L-amino acid + H2O = an L-alpha-amino acid + a carboxylate</text>
        <dbReference type="Rhea" id="RHEA:15565"/>
        <dbReference type="ChEBI" id="CHEBI:15377"/>
        <dbReference type="ChEBI" id="CHEBI:29067"/>
        <dbReference type="ChEBI" id="CHEBI:59869"/>
        <dbReference type="ChEBI" id="CHEBI:59874"/>
        <dbReference type="EC" id="3.5.1.14"/>
    </reaction>
    <physiologicalReaction direction="left-to-right" evidence="17">
        <dbReference type="Rhea" id="RHEA:15566"/>
    </physiologicalReaction>
    <physiologicalReaction direction="right-to-left" evidence="17">
        <dbReference type="Rhea" id="RHEA:15567"/>
    </physiologicalReaction>
</comment>
<keyword evidence="26" id="KW-1133">Transmembrane helix</keyword>
<comment type="catalytic activity">
    <reaction evidence="11">
        <text>N-(9Z-octadecenoyl)-L-tyrosine + H2O = L-tyrosine + (9Z)-octadecenoate</text>
        <dbReference type="Rhea" id="RHEA:64184"/>
        <dbReference type="ChEBI" id="CHEBI:15377"/>
        <dbReference type="ChEBI" id="CHEBI:30823"/>
        <dbReference type="ChEBI" id="CHEBI:58315"/>
        <dbReference type="ChEBI" id="CHEBI:149734"/>
    </reaction>
    <physiologicalReaction direction="left-to-right" evidence="11">
        <dbReference type="Rhea" id="RHEA:64185"/>
    </physiologicalReaction>
</comment>
<evidence type="ECO:0000256" key="3">
    <source>
        <dbReference type="ARBA" id="ARBA00022670"/>
    </source>
</evidence>
<evidence type="ECO:0000256" key="4">
    <source>
        <dbReference type="ARBA" id="ARBA00022723"/>
    </source>
</evidence>
<keyword evidence="5" id="KW-0378">Hydrolase</keyword>
<dbReference type="SUPFAM" id="SSF55031">
    <property type="entry name" value="Bacterial exopeptidase dimerisation domain"/>
    <property type="match status" value="1"/>
</dbReference>
<evidence type="ECO:0000256" key="25">
    <source>
        <dbReference type="ARBA" id="ARBA00049457"/>
    </source>
</evidence>
<comment type="catalytic activity">
    <reaction evidence="8">
        <text>(9Z)-octadecenoate + glycine = N-(9Z-octadecenoyl)glycine + H2O</text>
        <dbReference type="Rhea" id="RHEA:51316"/>
        <dbReference type="ChEBI" id="CHEBI:15377"/>
        <dbReference type="ChEBI" id="CHEBI:30823"/>
        <dbReference type="ChEBI" id="CHEBI:57305"/>
        <dbReference type="ChEBI" id="CHEBI:133992"/>
    </reaction>
    <physiologicalReaction direction="right-to-left" evidence="8">
        <dbReference type="Rhea" id="RHEA:51318"/>
    </physiologicalReaction>
</comment>
<evidence type="ECO:0000256" key="16">
    <source>
        <dbReference type="ARBA" id="ARBA00048402"/>
    </source>
</evidence>
<dbReference type="Gene3D" id="3.30.70.360">
    <property type="match status" value="1"/>
</dbReference>
<comment type="pathway">
    <text evidence="1">Lipid metabolism; fatty acid metabolism.</text>
</comment>
<evidence type="ECO:0000256" key="12">
    <source>
        <dbReference type="ARBA" id="ARBA00047874"/>
    </source>
</evidence>
<dbReference type="GO" id="GO:0043605">
    <property type="term" value="P:amide catabolic process"/>
    <property type="evidence" value="ECO:0007669"/>
    <property type="project" value="TreeGrafter"/>
</dbReference>
<evidence type="ECO:0000256" key="2">
    <source>
        <dbReference type="ARBA" id="ARBA00006247"/>
    </source>
</evidence>
<accession>A0A8S2E838</accession>
<evidence type="ECO:0000256" key="17">
    <source>
        <dbReference type="ARBA" id="ARBA00048579"/>
    </source>
</evidence>
<comment type="catalytic activity">
    <reaction evidence="15">
        <text>N-(9Z-octadecenoyl)-L-asparagine + H2O = L-asparagine + (9Z)-octadecenoate</text>
        <dbReference type="Rhea" id="RHEA:64136"/>
        <dbReference type="ChEBI" id="CHEBI:15377"/>
        <dbReference type="ChEBI" id="CHEBI:30823"/>
        <dbReference type="ChEBI" id="CHEBI:58048"/>
        <dbReference type="ChEBI" id="CHEBI:149730"/>
    </reaction>
    <physiologicalReaction direction="left-to-right" evidence="15">
        <dbReference type="Rhea" id="RHEA:64137"/>
    </physiologicalReaction>
</comment>
<comment type="catalytic activity">
    <reaction evidence="12">
        <text>(5Z,8Z,11Z,14Z)-eicosatetraenoate + L-phenylalanine = N-(5Z,8Z,11Z,14Z-eicosatetraenoyl)-L-phenylalanine + H2O</text>
        <dbReference type="Rhea" id="RHEA:51312"/>
        <dbReference type="ChEBI" id="CHEBI:15377"/>
        <dbReference type="ChEBI" id="CHEBI:32395"/>
        <dbReference type="ChEBI" id="CHEBI:58095"/>
        <dbReference type="ChEBI" id="CHEBI:134022"/>
    </reaction>
    <physiologicalReaction direction="left-to-right" evidence="12">
        <dbReference type="Rhea" id="RHEA:51313"/>
    </physiologicalReaction>
    <physiologicalReaction direction="right-to-left" evidence="12">
        <dbReference type="Rhea" id="RHEA:51314"/>
    </physiologicalReaction>
</comment>
<evidence type="ECO:0000256" key="15">
    <source>
        <dbReference type="ARBA" id="ARBA00048380"/>
    </source>
</evidence>
<dbReference type="Proteomes" id="UP000677228">
    <property type="component" value="Unassembled WGS sequence"/>
</dbReference>
<comment type="catalytic activity">
    <reaction evidence="18">
        <text>N-(9Z-octadecenoyl)-L-serine + H2O = L-serine + (9Z)-octadecenoate</text>
        <dbReference type="Rhea" id="RHEA:51352"/>
        <dbReference type="ChEBI" id="CHEBI:15377"/>
        <dbReference type="ChEBI" id="CHEBI:30823"/>
        <dbReference type="ChEBI" id="CHEBI:33384"/>
        <dbReference type="ChEBI" id="CHEBI:134031"/>
    </reaction>
    <physiologicalReaction direction="left-to-right" evidence="18">
        <dbReference type="Rhea" id="RHEA:51353"/>
    </physiologicalReaction>
</comment>
<dbReference type="Gene3D" id="3.40.630.10">
    <property type="entry name" value="Zn peptidases"/>
    <property type="match status" value="1"/>
</dbReference>
<evidence type="ECO:0000256" key="9">
    <source>
        <dbReference type="ARBA" id="ARBA00047567"/>
    </source>
</evidence>
<dbReference type="GO" id="GO:0006508">
    <property type="term" value="P:proteolysis"/>
    <property type="evidence" value="ECO:0007669"/>
    <property type="project" value="UniProtKB-KW"/>
</dbReference>
<reference evidence="27" key="1">
    <citation type="submission" date="2021-02" db="EMBL/GenBank/DDBJ databases">
        <authorList>
            <person name="Nowell W R."/>
        </authorList>
    </citation>
    <scope>NUCLEOTIDE SEQUENCE</scope>
</reference>
<evidence type="ECO:0000256" key="8">
    <source>
        <dbReference type="ARBA" id="ARBA00047450"/>
    </source>
</evidence>
<dbReference type="GO" id="GO:0004046">
    <property type="term" value="F:aminoacylase activity"/>
    <property type="evidence" value="ECO:0007669"/>
    <property type="project" value="UniProtKB-EC"/>
</dbReference>
<dbReference type="GO" id="GO:0006520">
    <property type="term" value="P:amino acid metabolic process"/>
    <property type="evidence" value="ECO:0007669"/>
    <property type="project" value="TreeGrafter"/>
</dbReference>
<comment type="catalytic activity">
    <reaction evidence="20">
        <text>N-(9Z-octadecenoyl)-L-tryptophan + H2O = L-tryptophan + (9Z)-octadecenoate</text>
        <dbReference type="Rhea" id="RHEA:64176"/>
        <dbReference type="ChEBI" id="CHEBI:15377"/>
        <dbReference type="ChEBI" id="CHEBI:30823"/>
        <dbReference type="ChEBI" id="CHEBI:57912"/>
        <dbReference type="ChEBI" id="CHEBI:149733"/>
    </reaction>
    <physiologicalReaction direction="left-to-right" evidence="20">
        <dbReference type="Rhea" id="RHEA:64177"/>
    </physiologicalReaction>
</comment>
<feature type="non-terminal residue" evidence="27">
    <location>
        <position position="1"/>
    </location>
</feature>
<gene>
    <name evidence="27" type="ORF">OVA965_LOCUS21925</name>
    <name evidence="28" type="ORF">TMI583_LOCUS22635</name>
</gene>
<evidence type="ECO:0000256" key="19">
    <source>
        <dbReference type="ARBA" id="ARBA00048729"/>
    </source>
</evidence>
<comment type="similarity">
    <text evidence="2">Belongs to the peptidase M20A family.</text>
</comment>
<evidence type="ECO:0000256" key="14">
    <source>
        <dbReference type="ARBA" id="ARBA00048145"/>
    </source>
</evidence>
<comment type="catalytic activity">
    <reaction evidence="16">
        <text>N-(5Z,8Z,11Z,14Z)-eicosatetraenoyl-glycine + H2O = (5Z,8Z,11Z,14Z)-eicosatetraenoate + glycine</text>
        <dbReference type="Rhea" id="RHEA:64108"/>
        <dbReference type="ChEBI" id="CHEBI:15377"/>
        <dbReference type="ChEBI" id="CHEBI:32395"/>
        <dbReference type="ChEBI" id="CHEBI:57305"/>
        <dbReference type="ChEBI" id="CHEBI:59002"/>
    </reaction>
    <physiologicalReaction direction="left-to-right" evidence="16">
        <dbReference type="Rhea" id="RHEA:64109"/>
    </physiologicalReaction>
    <physiologicalReaction direction="right-to-left" evidence="16">
        <dbReference type="Rhea" id="RHEA:64110"/>
    </physiologicalReaction>
</comment>
<keyword evidence="6" id="KW-0862">Zinc</keyword>
<dbReference type="SUPFAM" id="SSF53187">
    <property type="entry name" value="Zn-dependent exopeptidases"/>
    <property type="match status" value="1"/>
</dbReference>
<evidence type="ECO:0000313" key="27">
    <source>
        <dbReference type="EMBL" id="CAF1157610.1"/>
    </source>
</evidence>
<evidence type="ECO:0000256" key="22">
    <source>
        <dbReference type="ARBA" id="ARBA00048840"/>
    </source>
</evidence>
<feature type="transmembrane region" description="Helical" evidence="26">
    <location>
        <begin position="7"/>
        <end position="27"/>
    </location>
</feature>